<protein>
    <submittedName>
        <fullName evidence="8">Vanillate O-demethylase monooxygenase subunit</fullName>
    </submittedName>
</protein>
<evidence type="ECO:0000259" key="7">
    <source>
        <dbReference type="PROSITE" id="PS51296"/>
    </source>
</evidence>
<dbReference type="GO" id="GO:0005506">
    <property type="term" value="F:iron ion binding"/>
    <property type="evidence" value="ECO:0007669"/>
    <property type="project" value="InterPro"/>
</dbReference>
<dbReference type="InterPro" id="IPR050584">
    <property type="entry name" value="Cholesterol_7-desaturase"/>
</dbReference>
<dbReference type="GO" id="GO:0051537">
    <property type="term" value="F:2 iron, 2 sulfur cluster binding"/>
    <property type="evidence" value="ECO:0007669"/>
    <property type="project" value="UniProtKB-KW"/>
</dbReference>
<feature type="region of interest" description="Disordered" evidence="6">
    <location>
        <begin position="346"/>
        <end position="366"/>
    </location>
</feature>
<dbReference type="GO" id="GO:0032259">
    <property type="term" value="P:methylation"/>
    <property type="evidence" value="ECO:0007669"/>
    <property type="project" value="UniProtKB-KW"/>
</dbReference>
<evidence type="ECO:0000256" key="1">
    <source>
        <dbReference type="ARBA" id="ARBA00022714"/>
    </source>
</evidence>
<dbReference type="CDD" id="cd08878">
    <property type="entry name" value="RHO_alpha_C_DMO-like"/>
    <property type="match status" value="1"/>
</dbReference>
<dbReference type="InterPro" id="IPR017941">
    <property type="entry name" value="Rieske_2Fe-2S"/>
</dbReference>
<dbReference type="Pfam" id="PF19112">
    <property type="entry name" value="VanA_C"/>
    <property type="match status" value="1"/>
</dbReference>
<dbReference type="Gene3D" id="2.102.10.10">
    <property type="entry name" value="Rieske [2Fe-2S] iron-sulphur domain"/>
    <property type="match status" value="1"/>
</dbReference>
<evidence type="ECO:0000256" key="2">
    <source>
        <dbReference type="ARBA" id="ARBA00022723"/>
    </source>
</evidence>
<comment type="caution">
    <text evidence="8">The sequence shown here is derived from an EMBL/GenBank/DDBJ whole genome shotgun (WGS) entry which is preliminary data.</text>
</comment>
<proteinExistence type="predicted"/>
<name>A0A366HHH5_9BURK</name>
<keyword evidence="8" id="KW-0489">Methyltransferase</keyword>
<evidence type="ECO:0000256" key="4">
    <source>
        <dbReference type="ARBA" id="ARBA00023004"/>
    </source>
</evidence>
<dbReference type="PROSITE" id="PS51296">
    <property type="entry name" value="RIESKE"/>
    <property type="match status" value="1"/>
</dbReference>
<keyword evidence="8" id="KW-0808">Transferase</keyword>
<keyword evidence="5" id="KW-0411">Iron-sulfur</keyword>
<dbReference type="Gene3D" id="3.90.380.10">
    <property type="entry name" value="Naphthalene 1,2-dioxygenase Alpha Subunit, Chain A, domain 1"/>
    <property type="match status" value="1"/>
</dbReference>
<evidence type="ECO:0000256" key="6">
    <source>
        <dbReference type="SAM" id="MobiDB-lite"/>
    </source>
</evidence>
<dbReference type="InterPro" id="IPR015881">
    <property type="entry name" value="ARHD_Rieske_2Fe_2S"/>
</dbReference>
<dbReference type="PANTHER" id="PTHR21266:SF60">
    <property type="entry name" value="3-KETOSTEROID-9-ALPHA-MONOOXYGENASE, OXYGENASE COMPONENT"/>
    <property type="match status" value="1"/>
</dbReference>
<evidence type="ECO:0000256" key="3">
    <source>
        <dbReference type="ARBA" id="ARBA00023002"/>
    </source>
</evidence>
<accession>A0A366HHH5</accession>
<dbReference type="SUPFAM" id="SSF50022">
    <property type="entry name" value="ISP domain"/>
    <property type="match status" value="1"/>
</dbReference>
<keyword evidence="1" id="KW-0001">2Fe-2S</keyword>
<dbReference type="PROSITE" id="PS00570">
    <property type="entry name" value="RING_HYDROXYL_ALPHA"/>
    <property type="match status" value="1"/>
</dbReference>
<dbReference type="InterPro" id="IPR036922">
    <property type="entry name" value="Rieske_2Fe-2S_sf"/>
</dbReference>
<dbReference type="RefSeq" id="WP_113932321.1">
    <property type="nucleotide sequence ID" value="NZ_JACCEU010000002.1"/>
</dbReference>
<dbReference type="OrthoDB" id="9790995at2"/>
<organism evidence="8 9">
    <name type="scientific">Eoetvoesiella caeni</name>
    <dbReference type="NCBI Taxonomy" id="645616"/>
    <lineage>
        <taxon>Bacteria</taxon>
        <taxon>Pseudomonadati</taxon>
        <taxon>Pseudomonadota</taxon>
        <taxon>Betaproteobacteria</taxon>
        <taxon>Burkholderiales</taxon>
        <taxon>Alcaligenaceae</taxon>
        <taxon>Eoetvoesiella</taxon>
    </lineage>
</organism>
<keyword evidence="3" id="KW-0560">Oxidoreductase</keyword>
<dbReference type="SUPFAM" id="SSF55961">
    <property type="entry name" value="Bet v1-like"/>
    <property type="match status" value="1"/>
</dbReference>
<keyword evidence="4" id="KW-0408">Iron</keyword>
<keyword evidence="8" id="KW-0503">Monooxygenase</keyword>
<dbReference type="PANTHER" id="PTHR21266">
    <property type="entry name" value="IRON-SULFUR DOMAIN CONTAINING PROTEIN"/>
    <property type="match status" value="1"/>
</dbReference>
<dbReference type="EMBL" id="QNRQ01000002">
    <property type="protein sequence ID" value="RBP42114.1"/>
    <property type="molecule type" value="Genomic_DNA"/>
</dbReference>
<dbReference type="GO" id="GO:0004497">
    <property type="term" value="F:monooxygenase activity"/>
    <property type="evidence" value="ECO:0007669"/>
    <property type="project" value="UniProtKB-KW"/>
</dbReference>
<keyword evidence="2" id="KW-0479">Metal-binding</keyword>
<evidence type="ECO:0000313" key="8">
    <source>
        <dbReference type="EMBL" id="RBP42114.1"/>
    </source>
</evidence>
<dbReference type="AlphaFoldDB" id="A0A366HHH5"/>
<reference evidence="8 9" key="1">
    <citation type="submission" date="2018-06" db="EMBL/GenBank/DDBJ databases">
        <title>Genomic Encyclopedia of Type Strains, Phase IV (KMG-IV): sequencing the most valuable type-strain genomes for metagenomic binning, comparative biology and taxonomic classification.</title>
        <authorList>
            <person name="Goeker M."/>
        </authorList>
    </citation>
    <scope>NUCLEOTIDE SEQUENCE [LARGE SCALE GENOMIC DNA]</scope>
    <source>
        <strain evidence="8 9">DSM 25520</strain>
    </source>
</reference>
<sequence length="366" mass="41109">MFMKNCWYVAGWSHEVEADALFARTICNKRIVFWRDEAGRLHALDDRCCHRGAPLSIGRKEGNAVRCMYHGFLFDTSGTCIEIPGYAQIPPKARVRSYAVVERSRWIWLWMGDPAQADESLIPDTHWLDDPDWACTQPGRLHYDVNYQLVNDNLLDFSHLSYVHPKTLGGSEEYAQLRSKIERLPRGLRITRWFLDKPPAPFVAKLLQAKGMTGNVDRWNNYDFLLPGVLIMDSGFAPAGSGAQEGNRKDGIEFRHCQVVTPETENTCHYFFAQPRNFDKDSLDVSQALYTSILAAFEEDRGIITAQAENIAAEPSFEPVACGLDAALGQFRAMIARQIALESEEEAAGAMDGSGNVGRRNEAQTA</sequence>
<evidence type="ECO:0000256" key="5">
    <source>
        <dbReference type="ARBA" id="ARBA00023014"/>
    </source>
</evidence>
<feature type="domain" description="Rieske" evidence="7">
    <location>
        <begin position="7"/>
        <end position="109"/>
    </location>
</feature>
<dbReference type="Pfam" id="PF00355">
    <property type="entry name" value="Rieske"/>
    <property type="match status" value="1"/>
</dbReference>
<evidence type="ECO:0000313" key="9">
    <source>
        <dbReference type="Proteomes" id="UP000253628"/>
    </source>
</evidence>
<dbReference type="GO" id="GO:0008168">
    <property type="term" value="F:methyltransferase activity"/>
    <property type="evidence" value="ECO:0007669"/>
    <property type="project" value="UniProtKB-KW"/>
</dbReference>
<dbReference type="InterPro" id="IPR044043">
    <property type="entry name" value="VanA_C_cat"/>
</dbReference>
<keyword evidence="9" id="KW-1185">Reference proteome</keyword>
<dbReference type="Proteomes" id="UP000253628">
    <property type="component" value="Unassembled WGS sequence"/>
</dbReference>
<gene>
    <name evidence="8" type="ORF">DFR37_102500</name>
</gene>